<dbReference type="Proteomes" id="UP000602510">
    <property type="component" value="Unassembled WGS sequence"/>
</dbReference>
<gene>
    <name evidence="2" type="ORF">GN244_ATG12323</name>
</gene>
<name>A0A833SJW5_PHYIN</name>
<sequence>MPESDMGKLLAWGDELFLVRCELGKIQLQRVSVDAERKKASLHLCSIKDDEVAALPVDASLVAAKEVEDTELAIRYPILVFRAPGKTVTINSSSASRKRRRSLKDKAAFTSNDESMLPRAGDCLLFCILYETESDGEIGVRILNMLDTPIRVEESEDITCGDDSYSLQLFPTDGPYVLLFRRNAQVATVLKLQRTTQQSGDLGFHVWYEKVEMFGVEGDASVPFELLSCKYVSGTHCTRPHLLIHALPADSEKHTWRVLDLDGERRDGVKETSRCHYLHTAFELNENSPKPEQVTCCCFISKMNEWDFSSSVFTETTTIPSWGHESSKTQSSRTNISVSTLVVTGTTSNTVYVHENGILLVSYVLPAQPAKIWLLCEDNATQQHVICVRCDDTNRSFFMLRFSSNVPSASMDLLLSFNHVGHAYPGNFAADISGSRQVLLVNGVPGVLNTSADCANAVDDGQLIKRSVLVTQKPSASDVKLSCHRLRLQEDPKSNQASRSRKRSRNSEKGTGKDAPSRSTPESFHYIQRTHKASSRDVNQLDTETDSQANVVAASALQLGKLVSSLTARLSKGLLELGRLQMIVGDKNMLARQLNQLIIRQWQKQQTSASHSKEQTLLTPLRLTQEAGSLATGSKELVEMETIVSAPPRADTITRNAVKSEALEYNRSDFKLEQQVSLEQFRVLGYVPSSSRIHAEVSLKNLSDSRLDDAFVVLTAPEWTLSQGWSCTSSVIPEFPPTTDMDHTAGSARFHLEIQFKPTFSFLRERRPLEVMLWLHWSASRDKGLSMALDWRPSESALSVASIKIHPADVLAASREAWTKYQERLLFVSSGSNLKSLFSNPKFGISTSPDSIIRPTFSLVDLKVNSSELFQYELSQMVAKTPPDVYVMRNPLQHSHLRTLQCLLISMRQELEQKDKLVGNYKTQRATFKGQDSASMHRSIQRDTDLHAVRLLQELQQRVNFHSMWFDTSTRS</sequence>
<feature type="compositionally biased region" description="Basic and acidic residues" evidence="1">
    <location>
        <begin position="505"/>
        <end position="516"/>
    </location>
</feature>
<feature type="region of interest" description="Disordered" evidence="1">
    <location>
        <begin position="481"/>
        <end position="523"/>
    </location>
</feature>
<comment type="caution">
    <text evidence="2">The sequence shown here is derived from an EMBL/GenBank/DDBJ whole genome shotgun (WGS) entry which is preliminary data.</text>
</comment>
<organism evidence="2 3">
    <name type="scientific">Phytophthora infestans</name>
    <name type="common">Potato late blight agent</name>
    <name type="synonym">Botrytis infestans</name>
    <dbReference type="NCBI Taxonomy" id="4787"/>
    <lineage>
        <taxon>Eukaryota</taxon>
        <taxon>Sar</taxon>
        <taxon>Stramenopiles</taxon>
        <taxon>Oomycota</taxon>
        <taxon>Peronosporomycetes</taxon>
        <taxon>Peronosporales</taxon>
        <taxon>Peronosporaceae</taxon>
        <taxon>Phytophthora</taxon>
    </lineage>
</organism>
<proteinExistence type="predicted"/>
<dbReference type="EMBL" id="WSZM01000302">
    <property type="protein sequence ID" value="KAF4035657.1"/>
    <property type="molecule type" value="Genomic_DNA"/>
</dbReference>
<accession>A0A833SJW5</accession>
<reference evidence="2" key="1">
    <citation type="submission" date="2020-04" db="EMBL/GenBank/DDBJ databases">
        <title>Hybrid Assembly of Korean Phytophthora infestans isolates.</title>
        <authorList>
            <person name="Prokchorchik M."/>
            <person name="Lee Y."/>
            <person name="Seo J."/>
            <person name="Cho J.-H."/>
            <person name="Park Y.-E."/>
            <person name="Jang D.-C."/>
            <person name="Im J.-S."/>
            <person name="Choi J.-G."/>
            <person name="Park H.-J."/>
            <person name="Lee G.-B."/>
            <person name="Lee Y.-G."/>
            <person name="Hong S.-Y."/>
            <person name="Cho K."/>
            <person name="Sohn K.H."/>
        </authorList>
    </citation>
    <scope>NUCLEOTIDE SEQUENCE</scope>
    <source>
        <strain evidence="2">KR_1_A1</strain>
    </source>
</reference>
<protein>
    <submittedName>
        <fullName evidence="2">Uncharacterized protein</fullName>
    </submittedName>
</protein>
<keyword evidence="3" id="KW-1185">Reference proteome</keyword>
<evidence type="ECO:0000313" key="2">
    <source>
        <dbReference type="EMBL" id="KAF4035657.1"/>
    </source>
</evidence>
<evidence type="ECO:0000313" key="3">
    <source>
        <dbReference type="Proteomes" id="UP000602510"/>
    </source>
</evidence>
<dbReference type="AlphaFoldDB" id="A0A833SJW5"/>
<evidence type="ECO:0000256" key="1">
    <source>
        <dbReference type="SAM" id="MobiDB-lite"/>
    </source>
</evidence>